<evidence type="ECO:0000256" key="1">
    <source>
        <dbReference type="SAM" id="MobiDB-lite"/>
    </source>
</evidence>
<dbReference type="AlphaFoldDB" id="B1ID83"/>
<feature type="compositionally biased region" description="Basic residues" evidence="1">
    <location>
        <begin position="214"/>
        <end position="227"/>
    </location>
</feature>
<keyword evidence="2" id="KW-1133">Transmembrane helix</keyword>
<keyword evidence="2" id="KW-0472">Membrane</keyword>
<gene>
    <name evidence="3" type="ordered locus">CLD_0581</name>
</gene>
<evidence type="ECO:0000256" key="2">
    <source>
        <dbReference type="SAM" id="Phobius"/>
    </source>
</evidence>
<dbReference type="HOGENOM" id="CLU_101805_0_0_9"/>
<feature type="transmembrane region" description="Helical" evidence="2">
    <location>
        <begin position="20"/>
        <end position="42"/>
    </location>
</feature>
<sequence>MYIEEYYEKKLINAKNKLKITSVTLALVMGLSTVTPGVTVFASELKQESQTSLWDIEEETNTNYDEKEAQAVIQITDTDLIINGKAYNSDKLESLLETAQEVDQASNGGRQKRFAAAAGVYFIPGVGQVALMATGAIVLGGVTIGVGHWAYKTIKNWLNNPQNSVSRAYGIPKSLLDGNGNVKLGNFNQKVGGRSAWKDPKTGYTKEKDTAGHAGKKRKIKDKKGARKASTDGNGKIISK</sequence>
<evidence type="ECO:0000313" key="4">
    <source>
        <dbReference type="Proteomes" id="UP000008541"/>
    </source>
</evidence>
<dbReference type="Proteomes" id="UP000008541">
    <property type="component" value="Chromosome"/>
</dbReference>
<accession>B1ID83</accession>
<reference evidence="3 4" key="1">
    <citation type="journal article" date="2007" name="PLoS ONE">
        <title>Analysis of the neurotoxin complex genes in Clostridium botulinum A1-A4 and B1 strains: BoNT/A3, /Ba4 and /B1 clusters are located within plasmids.</title>
        <authorList>
            <person name="Smith T.J."/>
            <person name="Hill K.K."/>
            <person name="Foley B.T."/>
            <person name="Detter J.C."/>
            <person name="Munk A.C."/>
            <person name="Bruce D.C."/>
            <person name="Doggett N.A."/>
            <person name="Smith L.A."/>
            <person name="Marks J.D."/>
            <person name="Xie G."/>
            <person name="Brettin T.S."/>
        </authorList>
    </citation>
    <scope>NUCLEOTIDE SEQUENCE [LARGE SCALE GENOMIC DNA]</scope>
    <source>
        <strain evidence="4">Okra / Type B1</strain>
    </source>
</reference>
<dbReference type="KEGG" id="cbb:CLD_0581"/>
<dbReference type="EMBL" id="CP000939">
    <property type="protein sequence ID" value="ACA43415.1"/>
    <property type="molecule type" value="Genomic_DNA"/>
</dbReference>
<feature type="transmembrane region" description="Helical" evidence="2">
    <location>
        <begin position="129"/>
        <end position="151"/>
    </location>
</feature>
<name>B1ID83_CLOBK</name>
<proteinExistence type="predicted"/>
<evidence type="ECO:0000313" key="3">
    <source>
        <dbReference type="EMBL" id="ACA43415.1"/>
    </source>
</evidence>
<feature type="compositionally biased region" description="Basic and acidic residues" evidence="1">
    <location>
        <begin position="196"/>
        <end position="211"/>
    </location>
</feature>
<protein>
    <submittedName>
        <fullName evidence="3">Uncharacterized protein</fullName>
    </submittedName>
</protein>
<feature type="region of interest" description="Disordered" evidence="1">
    <location>
        <begin position="192"/>
        <end position="240"/>
    </location>
</feature>
<organism evidence="3 4">
    <name type="scientific">Clostridium botulinum (strain Okra / Type B1)</name>
    <dbReference type="NCBI Taxonomy" id="498213"/>
    <lineage>
        <taxon>Bacteria</taxon>
        <taxon>Bacillati</taxon>
        <taxon>Bacillota</taxon>
        <taxon>Clostridia</taxon>
        <taxon>Eubacteriales</taxon>
        <taxon>Clostridiaceae</taxon>
        <taxon>Clostridium</taxon>
    </lineage>
</organism>
<keyword evidence="2" id="KW-0812">Transmembrane</keyword>